<evidence type="ECO:0000313" key="2">
    <source>
        <dbReference type="EMBL" id="RWS19608.1"/>
    </source>
</evidence>
<proteinExistence type="predicted"/>
<sequence>MQLHKHSWNWSDNRTRNNTRIR</sequence>
<keyword evidence="3" id="KW-1185">Reference proteome</keyword>
<comment type="caution">
    <text evidence="2">The sequence shown here is derived from an EMBL/GenBank/DDBJ whole genome shotgun (WGS) entry which is preliminary data.</text>
</comment>
<dbReference type="VEuPathDB" id="VectorBase:LDEU012432"/>
<gene>
    <name evidence="2" type="ORF">B4U80_08879</name>
</gene>
<organism evidence="2 3">
    <name type="scientific">Leptotrombidium deliense</name>
    <dbReference type="NCBI Taxonomy" id="299467"/>
    <lineage>
        <taxon>Eukaryota</taxon>
        <taxon>Metazoa</taxon>
        <taxon>Ecdysozoa</taxon>
        <taxon>Arthropoda</taxon>
        <taxon>Chelicerata</taxon>
        <taxon>Arachnida</taxon>
        <taxon>Acari</taxon>
        <taxon>Acariformes</taxon>
        <taxon>Trombidiformes</taxon>
        <taxon>Prostigmata</taxon>
        <taxon>Anystina</taxon>
        <taxon>Parasitengona</taxon>
        <taxon>Trombiculoidea</taxon>
        <taxon>Trombiculidae</taxon>
        <taxon>Leptotrombidium</taxon>
    </lineage>
</organism>
<dbReference type="EMBL" id="NCKV01024428">
    <property type="protein sequence ID" value="RWS19608.1"/>
    <property type="molecule type" value="Genomic_DNA"/>
</dbReference>
<dbReference type="AlphaFoldDB" id="A0A443RWV1"/>
<dbReference type="Proteomes" id="UP000288716">
    <property type="component" value="Unassembled WGS sequence"/>
</dbReference>
<feature type="region of interest" description="Disordered" evidence="1">
    <location>
        <begin position="1"/>
        <end position="22"/>
    </location>
</feature>
<reference evidence="2 3" key="1">
    <citation type="journal article" date="2018" name="Gigascience">
        <title>Genomes of trombidid mites reveal novel predicted allergens and laterally-transferred genes associated with secondary metabolism.</title>
        <authorList>
            <person name="Dong X."/>
            <person name="Chaisiri K."/>
            <person name="Xia D."/>
            <person name="Armstrong S.D."/>
            <person name="Fang Y."/>
            <person name="Donnelly M.J."/>
            <person name="Kadowaki T."/>
            <person name="McGarry J.W."/>
            <person name="Darby A.C."/>
            <person name="Makepeace B.L."/>
        </authorList>
    </citation>
    <scope>NUCLEOTIDE SEQUENCE [LARGE SCALE GENOMIC DNA]</scope>
    <source>
        <strain evidence="2">UoL-UT</strain>
    </source>
</reference>
<evidence type="ECO:0000313" key="3">
    <source>
        <dbReference type="Proteomes" id="UP000288716"/>
    </source>
</evidence>
<protein>
    <submittedName>
        <fullName evidence="2">Uncharacterized protein</fullName>
    </submittedName>
</protein>
<evidence type="ECO:0000256" key="1">
    <source>
        <dbReference type="SAM" id="MobiDB-lite"/>
    </source>
</evidence>
<accession>A0A443RWV1</accession>
<name>A0A443RWV1_9ACAR</name>